<evidence type="ECO:0000313" key="2">
    <source>
        <dbReference type="EMBL" id="KAI5319176.1"/>
    </source>
</evidence>
<organism evidence="2 3">
    <name type="scientific">Prunus dulcis</name>
    <name type="common">Almond</name>
    <name type="synonym">Amygdalus dulcis</name>
    <dbReference type="NCBI Taxonomy" id="3755"/>
    <lineage>
        <taxon>Eukaryota</taxon>
        <taxon>Viridiplantae</taxon>
        <taxon>Streptophyta</taxon>
        <taxon>Embryophyta</taxon>
        <taxon>Tracheophyta</taxon>
        <taxon>Spermatophyta</taxon>
        <taxon>Magnoliopsida</taxon>
        <taxon>eudicotyledons</taxon>
        <taxon>Gunneridae</taxon>
        <taxon>Pentapetalae</taxon>
        <taxon>rosids</taxon>
        <taxon>fabids</taxon>
        <taxon>Rosales</taxon>
        <taxon>Rosaceae</taxon>
        <taxon>Amygdaloideae</taxon>
        <taxon>Amygdaleae</taxon>
        <taxon>Prunus</taxon>
    </lineage>
</organism>
<accession>A0AAD4YRX4</accession>
<dbReference type="AlphaFoldDB" id="A0AAD4YRX4"/>
<gene>
    <name evidence="2" type="ORF">L3X38_038884</name>
</gene>
<dbReference type="EMBL" id="JAJFAZ020000007">
    <property type="protein sequence ID" value="KAI5319176.1"/>
    <property type="molecule type" value="Genomic_DNA"/>
</dbReference>
<evidence type="ECO:0000313" key="3">
    <source>
        <dbReference type="Proteomes" id="UP001054821"/>
    </source>
</evidence>
<name>A0AAD4YRX4_PRUDU</name>
<dbReference type="Proteomes" id="UP001054821">
    <property type="component" value="Chromosome 7"/>
</dbReference>
<evidence type="ECO:0000256" key="1">
    <source>
        <dbReference type="SAM" id="MobiDB-lite"/>
    </source>
</evidence>
<feature type="compositionally biased region" description="Basic and acidic residues" evidence="1">
    <location>
        <begin position="1"/>
        <end position="15"/>
    </location>
</feature>
<reference evidence="2 3" key="1">
    <citation type="journal article" date="2022" name="G3 (Bethesda)">
        <title>Whole-genome sequence and methylome profiling of the almond [Prunus dulcis (Mill.) D.A. Webb] cultivar 'Nonpareil'.</title>
        <authorList>
            <person name="D'Amico-Willman K.M."/>
            <person name="Ouma W.Z."/>
            <person name="Meulia T."/>
            <person name="Sideli G.M."/>
            <person name="Gradziel T.M."/>
            <person name="Fresnedo-Ramirez J."/>
        </authorList>
    </citation>
    <scope>NUCLEOTIDE SEQUENCE [LARGE SCALE GENOMIC DNA]</scope>
    <source>
        <strain evidence="2">Clone GOH B32 T37-40</strain>
    </source>
</reference>
<proteinExistence type="predicted"/>
<protein>
    <submittedName>
        <fullName evidence="2">Uncharacterized protein</fullName>
    </submittedName>
</protein>
<sequence>MSNRDRRISPSEKKKNGSPTKASSVLQIKFVKGEPSLHAFLLEVLQTTILTLESRNNGSFLQLNGVVFLEFSSLFSHLLVTSSALLANPPEIKIRQPSASSWTTRMAYIRQHVRPRHDATQDSH</sequence>
<comment type="caution">
    <text evidence="2">The sequence shown here is derived from an EMBL/GenBank/DDBJ whole genome shotgun (WGS) entry which is preliminary data.</text>
</comment>
<keyword evidence="3" id="KW-1185">Reference proteome</keyword>
<feature type="region of interest" description="Disordered" evidence="1">
    <location>
        <begin position="1"/>
        <end position="22"/>
    </location>
</feature>